<organism evidence="2 3">
    <name type="scientific">Punica granatum</name>
    <name type="common">Pomegranate</name>
    <dbReference type="NCBI Taxonomy" id="22663"/>
    <lineage>
        <taxon>Eukaryota</taxon>
        <taxon>Viridiplantae</taxon>
        <taxon>Streptophyta</taxon>
        <taxon>Embryophyta</taxon>
        <taxon>Tracheophyta</taxon>
        <taxon>Spermatophyta</taxon>
        <taxon>Magnoliopsida</taxon>
        <taxon>eudicotyledons</taxon>
        <taxon>Gunneridae</taxon>
        <taxon>Pentapetalae</taxon>
        <taxon>rosids</taxon>
        <taxon>malvids</taxon>
        <taxon>Myrtales</taxon>
        <taxon>Lythraceae</taxon>
        <taxon>Punica</taxon>
    </lineage>
</organism>
<dbReference type="EMBL" id="PGOL01003634">
    <property type="protein sequence ID" value="PKI40263.1"/>
    <property type="molecule type" value="Genomic_DNA"/>
</dbReference>
<dbReference type="AlphaFoldDB" id="A0A2I0I8Y8"/>
<evidence type="ECO:0000313" key="3">
    <source>
        <dbReference type="Proteomes" id="UP000233551"/>
    </source>
</evidence>
<evidence type="ECO:0000256" key="1">
    <source>
        <dbReference type="SAM" id="MobiDB-lite"/>
    </source>
</evidence>
<feature type="region of interest" description="Disordered" evidence="1">
    <location>
        <begin position="237"/>
        <end position="266"/>
    </location>
</feature>
<reference evidence="2 3" key="1">
    <citation type="submission" date="2017-11" db="EMBL/GenBank/DDBJ databases">
        <title>De-novo sequencing of pomegranate (Punica granatum L.) genome.</title>
        <authorList>
            <person name="Akparov Z."/>
            <person name="Amiraslanov A."/>
            <person name="Hajiyeva S."/>
            <person name="Abbasov M."/>
            <person name="Kaur K."/>
            <person name="Hamwieh A."/>
            <person name="Solovyev V."/>
            <person name="Salamov A."/>
            <person name="Braich B."/>
            <person name="Kosarev P."/>
            <person name="Mahmoud A."/>
            <person name="Hajiyev E."/>
            <person name="Babayeva S."/>
            <person name="Izzatullayeva V."/>
            <person name="Mammadov A."/>
            <person name="Mammadov A."/>
            <person name="Sharifova S."/>
            <person name="Ojaghi J."/>
            <person name="Eynullazada K."/>
            <person name="Bayramov B."/>
            <person name="Abdulazimova A."/>
            <person name="Shahmuradov I."/>
        </authorList>
    </citation>
    <scope>NUCLEOTIDE SEQUENCE [LARGE SCALE GENOMIC DNA]</scope>
    <source>
        <strain evidence="3">cv. AG2017</strain>
        <tissue evidence="2">Leaf</tissue>
    </source>
</reference>
<name>A0A2I0I8Y8_PUNGR</name>
<gene>
    <name evidence="2" type="ORF">CRG98_039346</name>
</gene>
<accession>A0A2I0I8Y8</accession>
<dbReference type="Proteomes" id="UP000233551">
    <property type="component" value="Unassembled WGS sequence"/>
</dbReference>
<protein>
    <submittedName>
        <fullName evidence="2">Uncharacterized protein</fullName>
    </submittedName>
</protein>
<keyword evidence="3" id="KW-1185">Reference proteome</keyword>
<feature type="region of interest" description="Disordered" evidence="1">
    <location>
        <begin position="199"/>
        <end position="219"/>
    </location>
</feature>
<comment type="caution">
    <text evidence="2">The sequence shown here is derived from an EMBL/GenBank/DDBJ whole genome shotgun (WGS) entry which is preliminary data.</text>
</comment>
<evidence type="ECO:0000313" key="2">
    <source>
        <dbReference type="EMBL" id="PKI40263.1"/>
    </source>
</evidence>
<proteinExistence type="predicted"/>
<sequence>MGLGGIHAARHLNPLGAISRRTFVHSKILCSSTSTRDSNREIIDSGPLKGPPLPLVGCSQNTIDGSNGLSHEGYPVTTPSDHLEDDASQCCVDETTSSFSIAISVLPEYASSAIRRVVGTPSRLETRVGRVVRKSGSTMPWATAVQPMSVRYCSMVDDSNGAQADSTDCLLKPDWRLAWKQSTMHGFGTTGTMKAVNKQANKASGNKPEPSKRPQWSRQAVRPRILISSGHTCASNATGLGSVHLPGDVRHKESPLPVYDPKVKGR</sequence>